<organism evidence="1 2">
    <name type="scientific">Pseudallescheria apiosperma</name>
    <name type="common">Scedosporium apiospermum</name>
    <dbReference type="NCBI Taxonomy" id="563466"/>
    <lineage>
        <taxon>Eukaryota</taxon>
        <taxon>Fungi</taxon>
        <taxon>Dikarya</taxon>
        <taxon>Ascomycota</taxon>
        <taxon>Pezizomycotina</taxon>
        <taxon>Sordariomycetes</taxon>
        <taxon>Hypocreomycetidae</taxon>
        <taxon>Microascales</taxon>
        <taxon>Microascaceae</taxon>
        <taxon>Scedosporium</taxon>
    </lineage>
</organism>
<dbReference type="PANTHER" id="PTHR38797">
    <property type="entry name" value="NUCLEAR PORE COMPLEX PROTEIN NUP85-RELATED"/>
    <property type="match status" value="1"/>
</dbReference>
<comment type="caution">
    <text evidence="1">The sequence shown here is derived from an EMBL/GenBank/DDBJ whole genome shotgun (WGS) entry which is preliminary data.</text>
</comment>
<reference evidence="1 2" key="1">
    <citation type="journal article" date="2014" name="Genome Announc.">
        <title>Draft genome sequence of the pathogenic fungus Scedosporium apiospermum.</title>
        <authorList>
            <person name="Vandeputte P."/>
            <person name="Ghamrawi S."/>
            <person name="Rechenmann M."/>
            <person name="Iltis A."/>
            <person name="Giraud S."/>
            <person name="Fleury M."/>
            <person name="Thornton C."/>
            <person name="Delhaes L."/>
            <person name="Meyer W."/>
            <person name="Papon N."/>
            <person name="Bouchara J.P."/>
        </authorList>
    </citation>
    <scope>NUCLEOTIDE SEQUENCE [LARGE SCALE GENOMIC DNA]</scope>
    <source>
        <strain evidence="1 2">IHEM 14462</strain>
    </source>
</reference>
<dbReference type="KEGG" id="sapo:SAPIO_CDS9006"/>
<dbReference type="Pfam" id="PF12311">
    <property type="entry name" value="DUF3632"/>
    <property type="match status" value="1"/>
</dbReference>
<name>A0A084FY56_PSEDA</name>
<dbReference type="HOGENOM" id="CLU_035263_1_0_1"/>
<evidence type="ECO:0000313" key="2">
    <source>
        <dbReference type="Proteomes" id="UP000028545"/>
    </source>
</evidence>
<dbReference type="GeneID" id="27728078"/>
<sequence length="247" mass="27580">MTTTVTLDSLKSSDTALPNIVQSLSNQVLADESKADDLVWETWNSLFAVVAKTPREEQGRLVNFVDLLRKSPVKNAADQEVTVEGGALWADLPTFGWVARDLWNWDIHDPEATPEDHQDWDNKTAFLARLTSHADLSNDEDPLDFSIFGLWALRSAFEENPESSTTNIPAVRNAALWIIYAGEALRKLASEKKDMPGNSGVAGNRFPQKTWKGFNEERWNLWKAGFEAAANSVDEAKEAAKIIQNLH</sequence>
<proteinExistence type="predicted"/>
<gene>
    <name evidence="1" type="ORF">SAPIO_CDS9006</name>
</gene>
<dbReference type="PANTHER" id="PTHR38797:SF6">
    <property type="match status" value="1"/>
</dbReference>
<dbReference type="InterPro" id="IPR053204">
    <property type="entry name" value="Oxopyrrolidines_Biosynth-assoc"/>
</dbReference>
<dbReference type="VEuPathDB" id="FungiDB:SAPIO_CDS9006"/>
<dbReference type="OrthoDB" id="3350591at2759"/>
<evidence type="ECO:0000313" key="1">
    <source>
        <dbReference type="EMBL" id="KEZ40018.1"/>
    </source>
</evidence>
<dbReference type="EMBL" id="JOWA01000132">
    <property type="protein sequence ID" value="KEZ40018.1"/>
    <property type="molecule type" value="Genomic_DNA"/>
</dbReference>
<keyword evidence="2" id="KW-1185">Reference proteome</keyword>
<protein>
    <submittedName>
        <fullName evidence="1">Uncharacterized protein</fullName>
    </submittedName>
</protein>
<dbReference type="Proteomes" id="UP000028545">
    <property type="component" value="Unassembled WGS sequence"/>
</dbReference>
<dbReference type="OMA" id="ADMYGFR"/>
<dbReference type="RefSeq" id="XP_016639817.1">
    <property type="nucleotide sequence ID" value="XM_016790514.1"/>
</dbReference>
<dbReference type="InterPro" id="IPR022085">
    <property type="entry name" value="OpdG"/>
</dbReference>
<accession>A0A084FY56</accession>
<dbReference type="AlphaFoldDB" id="A0A084FY56"/>